<name>A0A9X3F348_9BACT</name>
<evidence type="ECO:0000313" key="2">
    <source>
        <dbReference type="Proteomes" id="UP001150924"/>
    </source>
</evidence>
<gene>
    <name evidence="1" type="ORF">OV079_34595</name>
</gene>
<evidence type="ECO:0000313" key="1">
    <source>
        <dbReference type="EMBL" id="MCY1010608.1"/>
    </source>
</evidence>
<dbReference type="AlphaFoldDB" id="A0A9X3F348"/>
<dbReference type="EMBL" id="JAPNKE010000002">
    <property type="protein sequence ID" value="MCY1010608.1"/>
    <property type="molecule type" value="Genomic_DNA"/>
</dbReference>
<accession>A0A9X3F348</accession>
<protein>
    <submittedName>
        <fullName evidence="1">Uncharacterized protein</fullName>
    </submittedName>
</protein>
<sequence>MSAVLDGEVAEAAPRVELAGGVEGRRRTGVEAAGAGAAGVPRRIGGRGSRLVFGPGSSAEDLAEQDVAAEAGDDEAAVLAEEAEAGQSGGAALEDGLGVDADQAAHARQFGVEGRLEGDQALVDDGVVVAAASVAGDRAGIAAVRDRGDEQGAGAREHALGTLAQVEGARHEVHVAGLAGRDVGVERGASRREAGMVEAHDAEF</sequence>
<organism evidence="1 2">
    <name type="scientific">Nannocystis pusilla</name>
    <dbReference type="NCBI Taxonomy" id="889268"/>
    <lineage>
        <taxon>Bacteria</taxon>
        <taxon>Pseudomonadati</taxon>
        <taxon>Myxococcota</taxon>
        <taxon>Polyangia</taxon>
        <taxon>Nannocystales</taxon>
        <taxon>Nannocystaceae</taxon>
        <taxon>Nannocystis</taxon>
    </lineage>
</organism>
<reference evidence="1" key="1">
    <citation type="submission" date="2022-11" db="EMBL/GenBank/DDBJ databases">
        <title>Minimal conservation of predation-associated metabolite biosynthetic gene clusters underscores biosynthetic potential of Myxococcota including descriptions for ten novel species: Archangium lansinium sp. nov., Myxococcus landrumus sp. nov., Nannocystis bai.</title>
        <authorList>
            <person name="Ahearne A."/>
            <person name="Stevens C."/>
            <person name="Phillips K."/>
        </authorList>
    </citation>
    <scope>NUCLEOTIDE SEQUENCE</scope>
    <source>
        <strain evidence="1">Na p29</strain>
    </source>
</reference>
<comment type="caution">
    <text evidence="1">The sequence shown here is derived from an EMBL/GenBank/DDBJ whole genome shotgun (WGS) entry which is preliminary data.</text>
</comment>
<dbReference type="Proteomes" id="UP001150924">
    <property type="component" value="Unassembled WGS sequence"/>
</dbReference>
<keyword evidence="2" id="KW-1185">Reference proteome</keyword>
<proteinExistence type="predicted"/>